<dbReference type="EMBL" id="FQUC01000020">
    <property type="protein sequence ID" value="SHG29720.1"/>
    <property type="molecule type" value="Genomic_DNA"/>
</dbReference>
<sequence>MEGKKRRTIMTVVGVCLVVSSLFFFMQIGGLREAGIVDKANLFMLYGMGAIIVGMICCLFGFLRGHSHSE</sequence>
<gene>
    <name evidence="2" type="ORF">SAMN05444362_12047</name>
</gene>
<dbReference type="AlphaFoldDB" id="A0A1M5IP37"/>
<dbReference type="Proteomes" id="UP000184480">
    <property type="component" value="Unassembled WGS sequence"/>
</dbReference>
<organism evidence="2 3">
    <name type="scientific">Dysgonomonas macrotermitis</name>
    <dbReference type="NCBI Taxonomy" id="1346286"/>
    <lineage>
        <taxon>Bacteria</taxon>
        <taxon>Pseudomonadati</taxon>
        <taxon>Bacteroidota</taxon>
        <taxon>Bacteroidia</taxon>
        <taxon>Bacteroidales</taxon>
        <taxon>Dysgonomonadaceae</taxon>
        <taxon>Dysgonomonas</taxon>
    </lineage>
</organism>
<keyword evidence="1" id="KW-0812">Transmembrane</keyword>
<name>A0A1M5IP37_9BACT</name>
<reference evidence="3" key="1">
    <citation type="submission" date="2016-11" db="EMBL/GenBank/DDBJ databases">
        <authorList>
            <person name="Varghese N."/>
            <person name="Submissions S."/>
        </authorList>
    </citation>
    <scope>NUCLEOTIDE SEQUENCE [LARGE SCALE GENOMIC DNA]</scope>
    <source>
        <strain evidence="3">DSM 27370</strain>
    </source>
</reference>
<evidence type="ECO:0000256" key="1">
    <source>
        <dbReference type="SAM" id="Phobius"/>
    </source>
</evidence>
<dbReference type="RefSeq" id="WP_062185021.1">
    <property type="nucleotide sequence ID" value="NZ_BBXL01000035.1"/>
</dbReference>
<protein>
    <submittedName>
        <fullName evidence="2">Uncharacterized protein</fullName>
    </submittedName>
</protein>
<evidence type="ECO:0000313" key="2">
    <source>
        <dbReference type="EMBL" id="SHG29720.1"/>
    </source>
</evidence>
<proteinExistence type="predicted"/>
<evidence type="ECO:0000313" key="3">
    <source>
        <dbReference type="Proteomes" id="UP000184480"/>
    </source>
</evidence>
<keyword evidence="1" id="KW-0472">Membrane</keyword>
<dbReference type="OrthoDB" id="997674at2"/>
<keyword evidence="1" id="KW-1133">Transmembrane helix</keyword>
<feature type="transmembrane region" description="Helical" evidence="1">
    <location>
        <begin position="12"/>
        <end position="31"/>
    </location>
</feature>
<keyword evidence="3" id="KW-1185">Reference proteome</keyword>
<feature type="transmembrane region" description="Helical" evidence="1">
    <location>
        <begin position="43"/>
        <end position="63"/>
    </location>
</feature>
<accession>A0A1M5IP37</accession>